<dbReference type="InterPro" id="IPR036259">
    <property type="entry name" value="MFS_trans_sf"/>
</dbReference>
<keyword evidence="4 5" id="KW-0472">Membrane</keyword>
<comment type="caution">
    <text evidence="7">The sequence shown here is derived from an EMBL/GenBank/DDBJ whole genome shotgun (WGS) entry which is preliminary data.</text>
</comment>
<dbReference type="InterPro" id="IPR010645">
    <property type="entry name" value="MFS_4"/>
</dbReference>
<evidence type="ECO:0000313" key="7">
    <source>
        <dbReference type="EMBL" id="GAA4914706.1"/>
    </source>
</evidence>
<feature type="transmembrane region" description="Helical" evidence="5">
    <location>
        <begin position="215"/>
        <end position="236"/>
    </location>
</feature>
<feature type="transmembrane region" description="Helical" evidence="5">
    <location>
        <begin position="303"/>
        <end position="327"/>
    </location>
</feature>
<dbReference type="PANTHER" id="PTHR23537">
    <property type="match status" value="1"/>
</dbReference>
<name>A0ABP9FSS4_9MICC</name>
<dbReference type="Gene3D" id="1.20.1250.20">
    <property type="entry name" value="MFS general substrate transporter like domains"/>
    <property type="match status" value="2"/>
</dbReference>
<comment type="subcellular location">
    <subcellularLocation>
        <location evidence="1">Cell membrane</location>
        <topology evidence="1">Multi-pass membrane protein</topology>
    </subcellularLocation>
</comment>
<organism evidence="7 8">
    <name type="scientific">Nesterenkonia rhizosphaerae</name>
    <dbReference type="NCBI Taxonomy" id="1348272"/>
    <lineage>
        <taxon>Bacteria</taxon>
        <taxon>Bacillati</taxon>
        <taxon>Actinomycetota</taxon>
        <taxon>Actinomycetes</taxon>
        <taxon>Micrococcales</taxon>
        <taxon>Micrococcaceae</taxon>
        <taxon>Nesterenkonia</taxon>
    </lineage>
</organism>
<feature type="transmembrane region" description="Helical" evidence="5">
    <location>
        <begin position="363"/>
        <end position="382"/>
    </location>
</feature>
<keyword evidence="8" id="KW-1185">Reference proteome</keyword>
<feature type="transmembrane region" description="Helical" evidence="5">
    <location>
        <begin position="248"/>
        <end position="268"/>
    </location>
</feature>
<dbReference type="PANTHER" id="PTHR23537:SF1">
    <property type="entry name" value="SUGAR TRANSPORTER"/>
    <property type="match status" value="1"/>
</dbReference>
<dbReference type="RefSeq" id="WP_345476708.1">
    <property type="nucleotide sequence ID" value="NZ_BAABLW010000003.1"/>
</dbReference>
<keyword evidence="3 5" id="KW-1133">Transmembrane helix</keyword>
<sequence>MSTTSQPTPSSHGPSPQPWWAIAGTGAAVIAICYGFARYAYGLFVPEFAAAFDLAASGIGMLGGISTLGYTAGLFAAPLLANRSSRAATITAGASASLGLLTIGLAPVLPVFAAGLFLAGTSAGLVSPAVAQLVTDTVASRIRPRAQTWANIGTSFGLAASAFTPLLNFGWRVTWVGFGVVAGLVTLAAVMLLPRTRGATVRNSGAQGSRFRRPGLVVLLAHSLLLGLTSVPYWNFSIQRLQDLGADGAVAAWFWLCIGAAGLLGGLTGSLSGRFGLTRVNVAVWTLWAVALGVMALPEPSLIALFVSAGLFGAAFMALTGVCILWAARLYPKETVRGVTLSFFFLGIGQTLGSPLAGAVADGAGLGAAFAGAAVLSLLVWLQLFPSLRAPEDGYPHQSRSPS</sequence>
<feature type="transmembrane region" description="Helical" evidence="5">
    <location>
        <begin position="173"/>
        <end position="194"/>
    </location>
</feature>
<evidence type="ECO:0000256" key="1">
    <source>
        <dbReference type="ARBA" id="ARBA00004651"/>
    </source>
</evidence>
<accession>A0ABP9FSS4</accession>
<evidence type="ECO:0000256" key="4">
    <source>
        <dbReference type="ARBA" id="ARBA00023136"/>
    </source>
</evidence>
<dbReference type="Pfam" id="PF06779">
    <property type="entry name" value="MFS_4"/>
    <property type="match status" value="1"/>
</dbReference>
<evidence type="ECO:0000256" key="3">
    <source>
        <dbReference type="ARBA" id="ARBA00022989"/>
    </source>
</evidence>
<dbReference type="Proteomes" id="UP001500368">
    <property type="component" value="Unassembled WGS sequence"/>
</dbReference>
<proteinExistence type="predicted"/>
<evidence type="ECO:0000259" key="6">
    <source>
        <dbReference type="PROSITE" id="PS50850"/>
    </source>
</evidence>
<feature type="transmembrane region" description="Helical" evidence="5">
    <location>
        <begin position="61"/>
        <end position="80"/>
    </location>
</feature>
<evidence type="ECO:0000256" key="2">
    <source>
        <dbReference type="ARBA" id="ARBA00022692"/>
    </source>
</evidence>
<reference evidence="8" key="1">
    <citation type="journal article" date="2019" name="Int. J. Syst. Evol. Microbiol.">
        <title>The Global Catalogue of Microorganisms (GCM) 10K type strain sequencing project: providing services to taxonomists for standard genome sequencing and annotation.</title>
        <authorList>
            <consortium name="The Broad Institute Genomics Platform"/>
            <consortium name="The Broad Institute Genome Sequencing Center for Infectious Disease"/>
            <person name="Wu L."/>
            <person name="Ma J."/>
        </authorList>
    </citation>
    <scope>NUCLEOTIDE SEQUENCE [LARGE SCALE GENOMIC DNA]</scope>
    <source>
        <strain evidence="8">JCM 19129</strain>
    </source>
</reference>
<feature type="domain" description="Major facilitator superfamily (MFS) profile" evidence="6">
    <location>
        <begin position="23"/>
        <end position="389"/>
    </location>
</feature>
<dbReference type="InterPro" id="IPR020846">
    <property type="entry name" value="MFS_dom"/>
</dbReference>
<keyword evidence="2 5" id="KW-0812">Transmembrane</keyword>
<feature type="transmembrane region" description="Helical" evidence="5">
    <location>
        <begin position="280"/>
        <end position="297"/>
    </location>
</feature>
<gene>
    <name evidence="7" type="ORF">GCM10025790_07100</name>
</gene>
<protein>
    <submittedName>
        <fullName evidence="7">YbfB/YjiJ family MFS transporter</fullName>
    </submittedName>
</protein>
<feature type="transmembrane region" description="Helical" evidence="5">
    <location>
        <begin position="339"/>
        <end position="357"/>
    </location>
</feature>
<feature type="transmembrane region" description="Helical" evidence="5">
    <location>
        <begin position="146"/>
        <end position="167"/>
    </location>
</feature>
<evidence type="ECO:0000313" key="8">
    <source>
        <dbReference type="Proteomes" id="UP001500368"/>
    </source>
</evidence>
<feature type="transmembrane region" description="Helical" evidence="5">
    <location>
        <begin position="20"/>
        <end position="41"/>
    </location>
</feature>
<dbReference type="EMBL" id="BAABLW010000003">
    <property type="protein sequence ID" value="GAA4914706.1"/>
    <property type="molecule type" value="Genomic_DNA"/>
</dbReference>
<dbReference type="PROSITE" id="PS50850">
    <property type="entry name" value="MFS"/>
    <property type="match status" value="1"/>
</dbReference>
<dbReference type="SUPFAM" id="SSF103473">
    <property type="entry name" value="MFS general substrate transporter"/>
    <property type="match status" value="1"/>
</dbReference>
<evidence type="ECO:0000256" key="5">
    <source>
        <dbReference type="SAM" id="Phobius"/>
    </source>
</evidence>